<protein>
    <submittedName>
        <fullName evidence="1">Uncharacterized protein</fullName>
    </submittedName>
</protein>
<evidence type="ECO:0000313" key="1">
    <source>
        <dbReference type="EMBL" id="GAH42488.1"/>
    </source>
</evidence>
<proteinExistence type="predicted"/>
<sequence>MMTPVTLLRDFCLGIDVSHPIRAGGHAVPAADTPVGIDVDYPVGALDASIDWTDGDTDWPGAVVTDYR</sequence>
<accession>X1HB16</accession>
<dbReference type="EMBL" id="BARU01007190">
    <property type="protein sequence ID" value="GAH42488.1"/>
    <property type="molecule type" value="Genomic_DNA"/>
</dbReference>
<gene>
    <name evidence="1" type="ORF">S03H2_14177</name>
</gene>
<comment type="caution">
    <text evidence="1">The sequence shown here is derived from an EMBL/GenBank/DDBJ whole genome shotgun (WGS) entry which is preliminary data.</text>
</comment>
<name>X1HB16_9ZZZZ</name>
<dbReference type="AlphaFoldDB" id="X1HB16"/>
<organism evidence="1">
    <name type="scientific">marine sediment metagenome</name>
    <dbReference type="NCBI Taxonomy" id="412755"/>
    <lineage>
        <taxon>unclassified sequences</taxon>
        <taxon>metagenomes</taxon>
        <taxon>ecological metagenomes</taxon>
    </lineage>
</organism>
<reference evidence="1" key="1">
    <citation type="journal article" date="2014" name="Front. Microbiol.">
        <title>High frequency of phylogenetically diverse reductive dehalogenase-homologous genes in deep subseafloor sedimentary metagenomes.</title>
        <authorList>
            <person name="Kawai M."/>
            <person name="Futagami T."/>
            <person name="Toyoda A."/>
            <person name="Takaki Y."/>
            <person name="Nishi S."/>
            <person name="Hori S."/>
            <person name="Arai W."/>
            <person name="Tsubouchi T."/>
            <person name="Morono Y."/>
            <person name="Uchiyama I."/>
            <person name="Ito T."/>
            <person name="Fujiyama A."/>
            <person name="Inagaki F."/>
            <person name="Takami H."/>
        </authorList>
    </citation>
    <scope>NUCLEOTIDE SEQUENCE</scope>
    <source>
        <strain evidence="1">Expedition CK06-06</strain>
    </source>
</reference>